<proteinExistence type="predicted"/>
<gene>
    <name evidence="2" type="ORF">P775_09440</name>
</gene>
<accession>A0A2G8RFU7</accession>
<evidence type="ECO:0000313" key="2">
    <source>
        <dbReference type="EMBL" id="PIL20437.1"/>
    </source>
</evidence>
<feature type="region of interest" description="Disordered" evidence="1">
    <location>
        <begin position="1"/>
        <end position="25"/>
    </location>
</feature>
<dbReference type="Pfam" id="PF05258">
    <property type="entry name" value="DciA"/>
    <property type="match status" value="1"/>
</dbReference>
<name>A0A2G8RFU7_9RHOB</name>
<comment type="caution">
    <text evidence="2">The sequence shown here is derived from an EMBL/GenBank/DDBJ whole genome shotgun (WGS) entry which is preliminary data.</text>
</comment>
<dbReference type="EMBL" id="AWWI01000062">
    <property type="protein sequence ID" value="PIL20437.1"/>
    <property type="molecule type" value="Genomic_DNA"/>
</dbReference>
<dbReference type="RefSeq" id="WP_099910682.1">
    <property type="nucleotide sequence ID" value="NZ_AWWI01000062.1"/>
</dbReference>
<evidence type="ECO:0000256" key="1">
    <source>
        <dbReference type="SAM" id="MobiDB-lite"/>
    </source>
</evidence>
<keyword evidence="3" id="KW-1185">Reference proteome</keyword>
<protein>
    <recommendedName>
        <fullName evidence="4">RNA-binding protein</fullName>
    </recommendedName>
</protein>
<feature type="compositionally biased region" description="Polar residues" evidence="1">
    <location>
        <begin position="1"/>
        <end position="23"/>
    </location>
</feature>
<dbReference type="Proteomes" id="UP000231259">
    <property type="component" value="Unassembled WGS sequence"/>
</dbReference>
<dbReference type="AlphaFoldDB" id="A0A2G8RFU7"/>
<dbReference type="OrthoDB" id="7160947at2"/>
<dbReference type="InterPro" id="IPR007922">
    <property type="entry name" value="DciA-like"/>
</dbReference>
<reference evidence="2 3" key="1">
    <citation type="submission" date="2013-09" db="EMBL/GenBank/DDBJ databases">
        <title>Genome sequencing of Phaeobacter antarcticus sp. nov. SM1211.</title>
        <authorList>
            <person name="Zhang X.-Y."/>
            <person name="Liu C."/>
            <person name="Chen X.-L."/>
            <person name="Xie B.-B."/>
            <person name="Qin Q.-L."/>
            <person name="Rong J.-C."/>
            <person name="Zhang Y.-Z."/>
        </authorList>
    </citation>
    <scope>NUCLEOTIDE SEQUENCE [LARGE SCALE GENOMIC DNA]</scope>
    <source>
        <strain evidence="2 3">SM1211</strain>
    </source>
</reference>
<dbReference type="InterPro" id="IPR010593">
    <property type="entry name" value="DUF1159"/>
</dbReference>
<evidence type="ECO:0008006" key="4">
    <source>
        <dbReference type="Google" id="ProtNLM"/>
    </source>
</evidence>
<sequence length="175" mass="18648">MAKRPSSTRGFARTSSLLQGQIRRTSEQRGFAQSRLLTHWAEIAGEDIAAMSRPVEVGYGRGGMGATLTLLTTGANAPMLEMQKVKLREKVNAVYGYNAIARIRITQTAATGFAEGQVSFDHRPKAAGPTEPDAATVEHARATTGGVADEGLRSALERLATNIITKAKDRGHGSV</sequence>
<organism evidence="2 3">
    <name type="scientific">Puniceibacterium antarcticum</name>
    <dbReference type="NCBI Taxonomy" id="1206336"/>
    <lineage>
        <taxon>Bacteria</taxon>
        <taxon>Pseudomonadati</taxon>
        <taxon>Pseudomonadota</taxon>
        <taxon>Alphaproteobacteria</taxon>
        <taxon>Rhodobacterales</taxon>
        <taxon>Paracoccaceae</taxon>
        <taxon>Puniceibacterium</taxon>
    </lineage>
</organism>
<evidence type="ECO:0000313" key="3">
    <source>
        <dbReference type="Proteomes" id="UP000231259"/>
    </source>
</evidence>
<dbReference type="PIRSF" id="PIRSF032064">
    <property type="entry name" value="UCP032064"/>
    <property type="match status" value="1"/>
</dbReference>